<keyword evidence="2" id="KW-1185">Reference proteome</keyword>
<dbReference type="AlphaFoldDB" id="A0A3S5AYZ1"/>
<sequence>MPSTFATQIESPSGQGRNGWKEAYSDKVACQASSIRPTDLYFFVEASVGIEECHHQYHQHRRIQPIECDDVVNSHSHDPYARGIYFC</sequence>
<gene>
    <name evidence="1" type="ORF">PXEA_LOCUS22323</name>
</gene>
<evidence type="ECO:0000313" key="1">
    <source>
        <dbReference type="EMBL" id="VEL28883.1"/>
    </source>
</evidence>
<accession>A0A3S5AYZ1</accession>
<evidence type="ECO:0000313" key="2">
    <source>
        <dbReference type="Proteomes" id="UP000784294"/>
    </source>
</evidence>
<proteinExistence type="predicted"/>
<reference evidence="1" key="1">
    <citation type="submission" date="2018-11" db="EMBL/GenBank/DDBJ databases">
        <authorList>
            <consortium name="Pathogen Informatics"/>
        </authorList>
    </citation>
    <scope>NUCLEOTIDE SEQUENCE</scope>
</reference>
<protein>
    <submittedName>
        <fullName evidence="1">Uncharacterized protein</fullName>
    </submittedName>
</protein>
<dbReference type="Proteomes" id="UP000784294">
    <property type="component" value="Unassembled WGS sequence"/>
</dbReference>
<dbReference type="EMBL" id="CAAALY010098465">
    <property type="protein sequence ID" value="VEL28883.1"/>
    <property type="molecule type" value="Genomic_DNA"/>
</dbReference>
<organism evidence="1 2">
    <name type="scientific">Protopolystoma xenopodis</name>
    <dbReference type="NCBI Taxonomy" id="117903"/>
    <lineage>
        <taxon>Eukaryota</taxon>
        <taxon>Metazoa</taxon>
        <taxon>Spiralia</taxon>
        <taxon>Lophotrochozoa</taxon>
        <taxon>Platyhelminthes</taxon>
        <taxon>Monogenea</taxon>
        <taxon>Polyopisthocotylea</taxon>
        <taxon>Polystomatidea</taxon>
        <taxon>Polystomatidae</taxon>
        <taxon>Protopolystoma</taxon>
    </lineage>
</organism>
<name>A0A3S5AYZ1_9PLAT</name>
<comment type="caution">
    <text evidence="1">The sequence shown here is derived from an EMBL/GenBank/DDBJ whole genome shotgun (WGS) entry which is preliminary data.</text>
</comment>